<sequence>MGYDKSLYKPLFDAVWRGDWNEAKEFNTLHPDAIRARHSYSNKTALCMATDLEHEHIVEVLVQLMSEEDLEIRDNNGWTALALAASRGNIKMVECMVRKSKKILDLC</sequence>
<name>A0A6J5U054_PRUAR</name>
<organism evidence="1 2">
    <name type="scientific">Prunus armeniaca</name>
    <name type="common">Apricot</name>
    <name type="synonym">Armeniaca vulgaris</name>
    <dbReference type="NCBI Taxonomy" id="36596"/>
    <lineage>
        <taxon>Eukaryota</taxon>
        <taxon>Viridiplantae</taxon>
        <taxon>Streptophyta</taxon>
        <taxon>Embryophyta</taxon>
        <taxon>Tracheophyta</taxon>
        <taxon>Spermatophyta</taxon>
        <taxon>Magnoliopsida</taxon>
        <taxon>eudicotyledons</taxon>
        <taxon>Gunneridae</taxon>
        <taxon>Pentapetalae</taxon>
        <taxon>rosids</taxon>
        <taxon>fabids</taxon>
        <taxon>Rosales</taxon>
        <taxon>Rosaceae</taxon>
        <taxon>Amygdaloideae</taxon>
        <taxon>Amygdaleae</taxon>
        <taxon>Prunus</taxon>
    </lineage>
</organism>
<evidence type="ECO:0000313" key="1">
    <source>
        <dbReference type="EMBL" id="CAB4268904.1"/>
    </source>
</evidence>
<dbReference type="Gene3D" id="1.25.40.20">
    <property type="entry name" value="Ankyrin repeat-containing domain"/>
    <property type="match status" value="1"/>
</dbReference>
<dbReference type="InterPro" id="IPR036770">
    <property type="entry name" value="Ankyrin_rpt-contain_sf"/>
</dbReference>
<dbReference type="Proteomes" id="UP000507222">
    <property type="component" value="Unassembled WGS sequence"/>
</dbReference>
<accession>A0A6J5U054</accession>
<protein>
    <submittedName>
        <fullName evidence="1">Uncharacterized protein</fullName>
    </submittedName>
</protein>
<evidence type="ECO:0000313" key="2">
    <source>
        <dbReference type="Proteomes" id="UP000507222"/>
    </source>
</evidence>
<dbReference type="InterPro" id="IPR002110">
    <property type="entry name" value="Ankyrin_rpt"/>
</dbReference>
<dbReference type="AlphaFoldDB" id="A0A6J5U054"/>
<gene>
    <name evidence="1" type="ORF">CURHAP_LOCUS13616</name>
</gene>
<dbReference type="Pfam" id="PF12796">
    <property type="entry name" value="Ank_2"/>
    <property type="match status" value="1"/>
</dbReference>
<reference evidence="1 2" key="1">
    <citation type="submission" date="2020-05" db="EMBL/GenBank/DDBJ databases">
        <authorList>
            <person name="Campoy J."/>
            <person name="Schneeberger K."/>
            <person name="Spophaly S."/>
        </authorList>
    </citation>
    <scope>NUCLEOTIDE SEQUENCE [LARGE SCALE GENOMIC DNA]</scope>
    <source>
        <strain evidence="1">PruArmRojPasFocal</strain>
    </source>
</reference>
<dbReference type="SUPFAM" id="SSF48403">
    <property type="entry name" value="Ankyrin repeat"/>
    <property type="match status" value="1"/>
</dbReference>
<dbReference type="SMART" id="SM00248">
    <property type="entry name" value="ANK"/>
    <property type="match status" value="2"/>
</dbReference>
<dbReference type="EMBL" id="CAEKDK010000002">
    <property type="protein sequence ID" value="CAB4268904.1"/>
    <property type="molecule type" value="Genomic_DNA"/>
</dbReference>
<dbReference type="PANTHER" id="PTHR24121">
    <property type="entry name" value="NO MECHANORECEPTOR POTENTIAL C, ISOFORM D-RELATED"/>
    <property type="match status" value="1"/>
</dbReference>
<dbReference type="PANTHER" id="PTHR24121:SF16">
    <property type="entry name" value="NON-SPECIFIC SERINE_THREONINE PROTEIN KINASE"/>
    <property type="match status" value="1"/>
</dbReference>
<proteinExistence type="predicted"/>